<comment type="caution">
    <text evidence="2">The sequence shown here is derived from an EMBL/GenBank/DDBJ whole genome shotgun (WGS) entry which is preliminary data.</text>
</comment>
<evidence type="ECO:0000256" key="1">
    <source>
        <dbReference type="SAM" id="MobiDB-lite"/>
    </source>
</evidence>
<evidence type="ECO:0000313" key="2">
    <source>
        <dbReference type="EMBL" id="TDO40305.1"/>
    </source>
</evidence>
<keyword evidence="3" id="KW-1185">Reference proteome</keyword>
<name>A0A4R6JZP0_9ACTN</name>
<sequence length="136" mass="14234">MSDGIRVDTDGLNRFSDKVQDDTSRTLEPGYSEARVSFGAGVRFGVNNASGSVHAAKSRYAASVQASTANIEEYMAAARVLADAAAKVAAALEATDARAADRTDWINGALAAAAAESRARRETAERHVPHGGRQAI</sequence>
<accession>A0A4R6JZP0</accession>
<evidence type="ECO:0000313" key="3">
    <source>
        <dbReference type="Proteomes" id="UP000294901"/>
    </source>
</evidence>
<evidence type="ECO:0008006" key="4">
    <source>
        <dbReference type="Google" id="ProtNLM"/>
    </source>
</evidence>
<reference evidence="2 3" key="1">
    <citation type="submission" date="2019-03" db="EMBL/GenBank/DDBJ databases">
        <title>Sequencing the genomes of 1000 actinobacteria strains.</title>
        <authorList>
            <person name="Klenk H.-P."/>
        </authorList>
    </citation>
    <scope>NUCLEOTIDE SEQUENCE [LARGE SCALE GENOMIC DNA]</scope>
    <source>
        <strain evidence="2 3">DSM 43805</strain>
    </source>
</reference>
<feature type="region of interest" description="Disordered" evidence="1">
    <location>
        <begin position="117"/>
        <end position="136"/>
    </location>
</feature>
<feature type="compositionally biased region" description="Basic and acidic residues" evidence="1">
    <location>
        <begin position="117"/>
        <end position="128"/>
    </location>
</feature>
<dbReference type="EMBL" id="SNWR01000001">
    <property type="protein sequence ID" value="TDO40305.1"/>
    <property type="molecule type" value="Genomic_DNA"/>
</dbReference>
<dbReference type="Proteomes" id="UP000294901">
    <property type="component" value="Unassembled WGS sequence"/>
</dbReference>
<gene>
    <name evidence="2" type="ORF">C8E87_4017</name>
</gene>
<dbReference type="RefSeq" id="WP_133874499.1">
    <property type="nucleotide sequence ID" value="NZ_BOMD01000006.1"/>
</dbReference>
<dbReference type="AlphaFoldDB" id="A0A4R6JZP0"/>
<protein>
    <recommendedName>
        <fullName evidence="4">Excreted virulence factor EspC (Type VII ESX diderm)</fullName>
    </recommendedName>
</protein>
<proteinExistence type="predicted"/>
<dbReference type="OrthoDB" id="3298311at2"/>
<organism evidence="2 3">
    <name type="scientific">Paractinoplanes brasiliensis</name>
    <dbReference type="NCBI Taxonomy" id="52695"/>
    <lineage>
        <taxon>Bacteria</taxon>
        <taxon>Bacillati</taxon>
        <taxon>Actinomycetota</taxon>
        <taxon>Actinomycetes</taxon>
        <taxon>Micromonosporales</taxon>
        <taxon>Micromonosporaceae</taxon>
        <taxon>Paractinoplanes</taxon>
    </lineage>
</organism>